<dbReference type="InterPro" id="IPR035996">
    <property type="entry name" value="4pyrrol_Methylase_sf"/>
</dbReference>
<dbReference type="NCBIfam" id="TIGR01469">
    <property type="entry name" value="cobA_cysG_Cterm"/>
    <property type="match status" value="1"/>
</dbReference>
<dbReference type="PANTHER" id="PTHR45790">
    <property type="entry name" value="SIROHEME SYNTHASE-RELATED"/>
    <property type="match status" value="1"/>
</dbReference>
<dbReference type="Proteomes" id="UP000317429">
    <property type="component" value="Chromosome"/>
</dbReference>
<dbReference type="GO" id="GO:0019354">
    <property type="term" value="P:siroheme biosynthetic process"/>
    <property type="evidence" value="ECO:0007669"/>
    <property type="project" value="InterPro"/>
</dbReference>
<evidence type="ECO:0000256" key="10">
    <source>
        <dbReference type="RuleBase" id="RU003960"/>
    </source>
</evidence>
<organism evidence="13 14">
    <name type="scientific">Pirellulimonas nuda</name>
    <dbReference type="NCBI Taxonomy" id="2528009"/>
    <lineage>
        <taxon>Bacteria</taxon>
        <taxon>Pseudomonadati</taxon>
        <taxon>Planctomycetota</taxon>
        <taxon>Planctomycetia</taxon>
        <taxon>Pirellulales</taxon>
        <taxon>Lacipirellulaceae</taxon>
        <taxon>Pirellulimonas</taxon>
    </lineage>
</organism>
<dbReference type="PANTHER" id="PTHR45790:SF3">
    <property type="entry name" value="S-ADENOSYL-L-METHIONINE-DEPENDENT UROPORPHYRINOGEN III METHYLTRANSFERASE, CHLOROPLASTIC"/>
    <property type="match status" value="1"/>
</dbReference>
<keyword evidence="3" id="KW-0169">Cobalamin biosynthesis</keyword>
<evidence type="ECO:0000256" key="4">
    <source>
        <dbReference type="ARBA" id="ARBA00022603"/>
    </source>
</evidence>
<dbReference type="OrthoDB" id="9815856at2"/>
<protein>
    <recommendedName>
        <fullName evidence="2">uroporphyrinogen-III C-methyltransferase</fullName>
        <ecNumber evidence="2">2.1.1.107</ecNumber>
    </recommendedName>
</protein>
<evidence type="ECO:0000313" key="14">
    <source>
        <dbReference type="Proteomes" id="UP000317429"/>
    </source>
</evidence>
<evidence type="ECO:0000256" key="2">
    <source>
        <dbReference type="ARBA" id="ARBA00012162"/>
    </source>
</evidence>
<evidence type="ECO:0000259" key="11">
    <source>
        <dbReference type="Pfam" id="PF00590"/>
    </source>
</evidence>
<dbReference type="InterPro" id="IPR050161">
    <property type="entry name" value="Siro_Cobalamin_biosynth"/>
</dbReference>
<dbReference type="PROSITE" id="PS00840">
    <property type="entry name" value="SUMT_2"/>
    <property type="match status" value="1"/>
</dbReference>
<dbReference type="EMBL" id="CP036291">
    <property type="protein sequence ID" value="QDU87609.1"/>
    <property type="molecule type" value="Genomic_DNA"/>
</dbReference>
<dbReference type="Gene3D" id="3.40.50.10090">
    <property type="match status" value="2"/>
</dbReference>
<dbReference type="AlphaFoldDB" id="A0A518D801"/>
<dbReference type="InterPro" id="IPR000878">
    <property type="entry name" value="4pyrrol_Mease"/>
</dbReference>
<dbReference type="EC" id="2.1.1.107" evidence="2"/>
<dbReference type="GO" id="GO:0004852">
    <property type="term" value="F:uroporphyrinogen-III synthase activity"/>
    <property type="evidence" value="ECO:0007669"/>
    <property type="project" value="InterPro"/>
</dbReference>
<keyword evidence="6" id="KW-0949">S-adenosyl-L-methionine</keyword>
<feature type="domain" description="Tetrapyrrole methylase" evidence="11">
    <location>
        <begin position="14"/>
        <end position="225"/>
    </location>
</feature>
<keyword evidence="4 10" id="KW-0489">Methyltransferase</keyword>
<keyword evidence="7" id="KW-0627">Porphyrin biosynthesis</keyword>
<gene>
    <name evidence="13" type="primary">nasF</name>
    <name evidence="13" type="ORF">Pla175_09740</name>
</gene>
<comment type="similarity">
    <text evidence="1 10">Belongs to the precorrin methyltransferase family.</text>
</comment>
<dbReference type="CDD" id="cd06578">
    <property type="entry name" value="HemD"/>
    <property type="match status" value="1"/>
</dbReference>
<evidence type="ECO:0000256" key="5">
    <source>
        <dbReference type="ARBA" id="ARBA00022679"/>
    </source>
</evidence>
<accession>A0A518D801</accession>
<dbReference type="Pfam" id="PF02602">
    <property type="entry name" value="HEM4"/>
    <property type="match status" value="1"/>
</dbReference>
<dbReference type="Gene3D" id="3.30.950.10">
    <property type="entry name" value="Methyltransferase, Cobalt-precorrin-4 Transmethylase, Domain 2"/>
    <property type="match status" value="1"/>
</dbReference>
<dbReference type="GO" id="GO:0004851">
    <property type="term" value="F:uroporphyrin-III C-methyltransferase activity"/>
    <property type="evidence" value="ECO:0007669"/>
    <property type="project" value="UniProtKB-EC"/>
</dbReference>
<dbReference type="InterPro" id="IPR003754">
    <property type="entry name" value="4pyrrol_synth_uPrphyn_synth"/>
</dbReference>
<comment type="pathway">
    <text evidence="8">Porphyrin-containing compound metabolism; siroheme biosynthesis; precorrin-2 from uroporphyrinogen III: step 1/1.</text>
</comment>
<keyword evidence="5 10" id="KW-0808">Transferase</keyword>
<dbReference type="SUPFAM" id="SSF69618">
    <property type="entry name" value="HemD-like"/>
    <property type="match status" value="1"/>
</dbReference>
<keyword evidence="14" id="KW-1185">Reference proteome</keyword>
<evidence type="ECO:0000259" key="12">
    <source>
        <dbReference type="Pfam" id="PF02602"/>
    </source>
</evidence>
<proteinExistence type="inferred from homology"/>
<dbReference type="Pfam" id="PF00590">
    <property type="entry name" value="TP_methylase"/>
    <property type="match status" value="1"/>
</dbReference>
<feature type="domain" description="Tetrapyrrole biosynthesis uroporphyrinogen III synthase" evidence="12">
    <location>
        <begin position="275"/>
        <end position="499"/>
    </location>
</feature>
<evidence type="ECO:0000256" key="9">
    <source>
        <dbReference type="ARBA" id="ARBA00060548"/>
    </source>
</evidence>
<dbReference type="InterPro" id="IPR014777">
    <property type="entry name" value="4pyrrole_Mease_sub1"/>
</dbReference>
<dbReference type="InterPro" id="IPR036108">
    <property type="entry name" value="4pyrrol_syn_uPrphyn_synt_sf"/>
</dbReference>
<dbReference type="NCBIfam" id="NF004790">
    <property type="entry name" value="PRK06136.1"/>
    <property type="match status" value="1"/>
</dbReference>
<evidence type="ECO:0000256" key="3">
    <source>
        <dbReference type="ARBA" id="ARBA00022573"/>
    </source>
</evidence>
<dbReference type="SUPFAM" id="SSF53790">
    <property type="entry name" value="Tetrapyrrole methylase"/>
    <property type="match status" value="1"/>
</dbReference>
<dbReference type="InterPro" id="IPR006366">
    <property type="entry name" value="CobA/CysG_C"/>
</dbReference>
<dbReference type="FunFam" id="3.40.1010.10:FF:000001">
    <property type="entry name" value="Siroheme synthase"/>
    <property type="match status" value="1"/>
</dbReference>
<comment type="pathway">
    <text evidence="9">Cofactor biosynthesis; adenosylcobalamin biosynthesis; precorrin-2 from uroporphyrinogen III: step 1/1.</text>
</comment>
<reference evidence="13 14" key="1">
    <citation type="submission" date="2019-02" db="EMBL/GenBank/DDBJ databases">
        <title>Deep-cultivation of Planctomycetes and their phenomic and genomic characterization uncovers novel biology.</title>
        <authorList>
            <person name="Wiegand S."/>
            <person name="Jogler M."/>
            <person name="Boedeker C."/>
            <person name="Pinto D."/>
            <person name="Vollmers J."/>
            <person name="Rivas-Marin E."/>
            <person name="Kohn T."/>
            <person name="Peeters S.H."/>
            <person name="Heuer A."/>
            <person name="Rast P."/>
            <person name="Oberbeckmann S."/>
            <person name="Bunk B."/>
            <person name="Jeske O."/>
            <person name="Meyerdierks A."/>
            <person name="Storesund J.E."/>
            <person name="Kallscheuer N."/>
            <person name="Luecker S."/>
            <person name="Lage O.M."/>
            <person name="Pohl T."/>
            <person name="Merkel B.J."/>
            <person name="Hornburger P."/>
            <person name="Mueller R.-W."/>
            <person name="Bruemmer F."/>
            <person name="Labrenz M."/>
            <person name="Spormann A.M."/>
            <person name="Op den Camp H."/>
            <person name="Overmann J."/>
            <person name="Amann R."/>
            <person name="Jetten M.S.M."/>
            <person name="Mascher T."/>
            <person name="Medema M.H."/>
            <person name="Devos D.P."/>
            <person name="Kaster A.-K."/>
            <person name="Ovreas L."/>
            <person name="Rohde M."/>
            <person name="Galperin M.Y."/>
            <person name="Jogler C."/>
        </authorList>
    </citation>
    <scope>NUCLEOTIDE SEQUENCE [LARGE SCALE GENOMIC DNA]</scope>
    <source>
        <strain evidence="13 14">Pla175</strain>
    </source>
</reference>
<dbReference type="GO" id="GO:0009236">
    <property type="term" value="P:cobalamin biosynthetic process"/>
    <property type="evidence" value="ECO:0007669"/>
    <property type="project" value="UniProtKB-KW"/>
</dbReference>
<evidence type="ECO:0000256" key="8">
    <source>
        <dbReference type="ARBA" id="ARBA00025705"/>
    </source>
</evidence>
<dbReference type="FunFam" id="3.30.950.10:FF:000001">
    <property type="entry name" value="Siroheme synthase"/>
    <property type="match status" value="1"/>
</dbReference>
<dbReference type="RefSeq" id="WP_145281646.1">
    <property type="nucleotide sequence ID" value="NZ_CP036291.1"/>
</dbReference>
<evidence type="ECO:0000256" key="1">
    <source>
        <dbReference type="ARBA" id="ARBA00005879"/>
    </source>
</evidence>
<evidence type="ECO:0000256" key="7">
    <source>
        <dbReference type="ARBA" id="ARBA00023244"/>
    </source>
</evidence>
<dbReference type="PROSITE" id="PS00839">
    <property type="entry name" value="SUMT_1"/>
    <property type="match status" value="1"/>
</dbReference>
<dbReference type="KEGG" id="pnd:Pla175_09740"/>
<sequence length="509" mass="53520">MPLPQPQPAALARVFLIGAGPGDPGLITLRGRDRLRLADVVLYDYLCGEGALAETRPGAELICLGRHGAGKLWSQPEIIARMLAEARAGRVVARLKGGDPSVFGRVAEEIDALVAAGVPFEVVPGVTTASAAAAYAAIPLTDRDHASCVALVTGQVQAGSELTEAIDFAPLARFPGTLVLYMGVTSAGAWSRELMAHGKPPETPVALVRRCTHPDQETLETTLGGVAEVILDRRLRPPIVAIVGAVALRGAAGWFESRPLFGQTVLVTRPERQADALAERLADLGARVIRQPAIEIEPPDDWAEVDRAINRLATYDWVVFSSANGVESLMSRLESRGLDARRFGAAKLASIGPATTRALRDRGLIADAQPDTYRAESLAGEIAGGAEGKRILLIRASRGRETLAEMLCGAGGQVDQVVAYQSNDVVEANPEVLGALLDGQVDWITVTSSAIARSLAAMLGERLRQAKLVAISPLTAEALTQLGYPPKAVASEYTADGVVAAVLAATTQA</sequence>
<dbReference type="InterPro" id="IPR014776">
    <property type="entry name" value="4pyrrole_Mease_sub2"/>
</dbReference>
<dbReference type="CDD" id="cd11642">
    <property type="entry name" value="SUMT"/>
    <property type="match status" value="1"/>
</dbReference>
<evidence type="ECO:0000313" key="13">
    <source>
        <dbReference type="EMBL" id="QDU87609.1"/>
    </source>
</evidence>
<dbReference type="GO" id="GO:0032259">
    <property type="term" value="P:methylation"/>
    <property type="evidence" value="ECO:0007669"/>
    <property type="project" value="UniProtKB-KW"/>
</dbReference>
<name>A0A518D801_9BACT</name>
<dbReference type="InterPro" id="IPR003043">
    <property type="entry name" value="Uropor_MeTrfase_CS"/>
</dbReference>
<evidence type="ECO:0000256" key="6">
    <source>
        <dbReference type="ARBA" id="ARBA00022691"/>
    </source>
</evidence>
<dbReference type="Gene3D" id="3.40.1010.10">
    <property type="entry name" value="Cobalt-precorrin-4 Transmethylase, Domain 1"/>
    <property type="match status" value="1"/>
</dbReference>